<evidence type="ECO:0008006" key="3">
    <source>
        <dbReference type="Google" id="ProtNLM"/>
    </source>
</evidence>
<dbReference type="PANTHER" id="PTHR35788">
    <property type="entry name" value="EXPORTED PROTEIN-RELATED"/>
    <property type="match status" value="1"/>
</dbReference>
<dbReference type="OrthoDB" id="9813301at2"/>
<gene>
    <name evidence="1" type="ORF">D1970_02005</name>
</gene>
<sequence>MHTVSAASPPFIETDSITVRYLKKEAATVSKEEFSLPVTDLTFADTDKIADLSKKMENIVYKAPIDASLDSDGNIIPEKNGTVLDQAAFTASFLQSFYSSEEQILVLPVKPMYARVDSELLANIKTKQIGHYVTTYNNHNWERSHNISLAAKAIDNKVVFPGETFSFNSIVGQRTEARGYKPAPVIVKGELSEGVGGGICQVSSTLYNAVDFSGLKVLRRYKHSKEVPYVPPGRDAAVSWAGPDFIFKNEYKQPVLIKAKAASGRIAVRIFSSDSIEIKKK</sequence>
<proteinExistence type="predicted"/>
<dbReference type="PANTHER" id="PTHR35788:SF1">
    <property type="entry name" value="EXPORTED PROTEIN"/>
    <property type="match status" value="1"/>
</dbReference>
<dbReference type="InterPro" id="IPR052913">
    <property type="entry name" value="Glycopeptide_resist_protein"/>
</dbReference>
<evidence type="ECO:0000313" key="2">
    <source>
        <dbReference type="Proteomes" id="UP000265816"/>
    </source>
</evidence>
<protein>
    <recommendedName>
        <fullName evidence="3">Peptidoglycan binding domain-containing protein</fullName>
    </recommendedName>
</protein>
<dbReference type="Proteomes" id="UP000265816">
    <property type="component" value="Unassembled WGS sequence"/>
</dbReference>
<dbReference type="InterPro" id="IPR007391">
    <property type="entry name" value="Vancomycin_resist_VanW"/>
</dbReference>
<accession>A0A398BKS2</accession>
<organism evidence="1 2">
    <name type="scientific">Mesobacillus zeae</name>
    <dbReference type="NCBI Taxonomy" id="1917180"/>
    <lineage>
        <taxon>Bacteria</taxon>
        <taxon>Bacillati</taxon>
        <taxon>Bacillota</taxon>
        <taxon>Bacilli</taxon>
        <taxon>Bacillales</taxon>
        <taxon>Bacillaceae</taxon>
        <taxon>Mesobacillus</taxon>
    </lineage>
</organism>
<dbReference type="Pfam" id="PF04294">
    <property type="entry name" value="VanW"/>
    <property type="match status" value="1"/>
</dbReference>
<dbReference type="AlphaFoldDB" id="A0A398BKS2"/>
<comment type="caution">
    <text evidence="1">The sequence shown here is derived from an EMBL/GenBank/DDBJ whole genome shotgun (WGS) entry which is preliminary data.</text>
</comment>
<evidence type="ECO:0000313" key="1">
    <source>
        <dbReference type="EMBL" id="RID88360.1"/>
    </source>
</evidence>
<reference evidence="1 2" key="1">
    <citation type="submission" date="2018-08" db="EMBL/GenBank/DDBJ databases">
        <title>Bacillus jemisoniae sp. nov., Bacillus chryseoplanitiae sp. nov., Bacillus resnikiae sp. nov., and Bacillus frankliniae sp. nov., isolated from Viking spacecraft and associated surfaces.</title>
        <authorList>
            <person name="Seuylemezian A."/>
            <person name="Vaishampayan P."/>
        </authorList>
    </citation>
    <scope>NUCLEOTIDE SEQUENCE [LARGE SCALE GENOMIC DNA]</scope>
    <source>
        <strain evidence="1 2">JJ-247</strain>
    </source>
</reference>
<keyword evidence="2" id="KW-1185">Reference proteome</keyword>
<name>A0A398BKS2_9BACI</name>
<dbReference type="EMBL" id="QWVT01000007">
    <property type="protein sequence ID" value="RID88360.1"/>
    <property type="molecule type" value="Genomic_DNA"/>
</dbReference>